<organism evidence="3 4">
    <name type="scientific">Ilumatobacter coccineus (strain NBRC 103263 / KCTC 29153 / YM16-304)</name>
    <dbReference type="NCBI Taxonomy" id="1313172"/>
    <lineage>
        <taxon>Bacteria</taxon>
        <taxon>Bacillati</taxon>
        <taxon>Actinomycetota</taxon>
        <taxon>Acidimicrobiia</taxon>
        <taxon>Acidimicrobiales</taxon>
        <taxon>Ilumatobacteraceae</taxon>
        <taxon>Ilumatobacter</taxon>
    </lineage>
</organism>
<feature type="compositionally biased region" description="Low complexity" evidence="1">
    <location>
        <begin position="28"/>
        <end position="61"/>
    </location>
</feature>
<evidence type="ECO:0000256" key="2">
    <source>
        <dbReference type="SAM" id="SignalP"/>
    </source>
</evidence>
<feature type="compositionally biased region" description="Low complexity" evidence="1">
    <location>
        <begin position="68"/>
        <end position="82"/>
    </location>
</feature>
<dbReference type="KEGG" id="aym:YM304_29680"/>
<feature type="signal peptide" evidence="2">
    <location>
        <begin position="1"/>
        <end position="25"/>
    </location>
</feature>
<reference evidence="3 4" key="1">
    <citation type="journal article" date="2013" name="Int. J. Syst. Evol. Microbiol.">
        <title>Ilumatobacter nonamiense sp. nov. and Ilumatobacter coccineum sp. nov., isolated from seashore sand.</title>
        <authorList>
            <person name="Matsumoto A."/>
            <person name="Kasai H."/>
            <person name="Matsuo Y."/>
            <person name="Shizuri Y."/>
            <person name="Ichikawa N."/>
            <person name="Fujita N."/>
            <person name="Omura S."/>
            <person name="Takahashi Y."/>
        </authorList>
    </citation>
    <scope>NUCLEOTIDE SEQUENCE [LARGE SCALE GENOMIC DNA]</scope>
    <source>
        <strain evidence="4">NBRC 103263 / KCTC 29153 / YM16-304</strain>
    </source>
</reference>
<gene>
    <name evidence="3" type="ORF">YM304_29680</name>
</gene>
<keyword evidence="2" id="KW-0732">Signal</keyword>
<dbReference type="OrthoDB" id="9790194at2"/>
<dbReference type="Proteomes" id="UP000011863">
    <property type="component" value="Chromosome"/>
</dbReference>
<dbReference type="PROSITE" id="PS51257">
    <property type="entry name" value="PROKAR_LIPOPROTEIN"/>
    <property type="match status" value="1"/>
</dbReference>
<sequence length="122" mass="11467">MIARPTTRVAAAVAGLALVAASCGGGDSADPATTDATSTATAPSTDAPAGAPADTADPATDAPDDTAADAATADAAPVDDTATAPAAVPAALQFSAPLVGGGEIDATTLAGTPTAFWFWAPT</sequence>
<evidence type="ECO:0000313" key="4">
    <source>
        <dbReference type="Proteomes" id="UP000011863"/>
    </source>
</evidence>
<feature type="region of interest" description="Disordered" evidence="1">
    <location>
        <begin position="24"/>
        <end position="82"/>
    </location>
</feature>
<evidence type="ECO:0000256" key="1">
    <source>
        <dbReference type="SAM" id="MobiDB-lite"/>
    </source>
</evidence>
<keyword evidence="4" id="KW-1185">Reference proteome</keyword>
<dbReference type="AlphaFoldDB" id="A0A6C7EBA9"/>
<evidence type="ECO:0000313" key="3">
    <source>
        <dbReference type="EMBL" id="BAN03282.1"/>
    </source>
</evidence>
<dbReference type="EMBL" id="AP012057">
    <property type="protein sequence ID" value="BAN03282.1"/>
    <property type="molecule type" value="Genomic_DNA"/>
</dbReference>
<dbReference type="RefSeq" id="WP_015442529.1">
    <property type="nucleotide sequence ID" value="NC_020520.1"/>
</dbReference>
<name>A0A6C7EBA9_ILUCY</name>
<proteinExistence type="predicted"/>
<protein>
    <submittedName>
        <fullName evidence="3">Uncharacterized protein</fullName>
    </submittedName>
</protein>
<feature type="chain" id="PRO_5038843904" evidence="2">
    <location>
        <begin position="26"/>
        <end position="122"/>
    </location>
</feature>
<accession>A0A6C7EBA9</accession>